<reference evidence="1 2" key="1">
    <citation type="submission" date="2019-03" db="EMBL/GenBank/DDBJ databases">
        <title>Subsurface microbial communities from deep shales in Ohio and West Virginia, USA.</title>
        <authorList>
            <person name="Wrighton K."/>
        </authorList>
    </citation>
    <scope>NUCLEOTIDE SEQUENCE [LARGE SCALE GENOMIC DNA]</scope>
    <source>
        <strain evidence="1 2">MSL 6dP</strain>
    </source>
</reference>
<dbReference type="InterPro" id="IPR028978">
    <property type="entry name" value="Chorismate_lyase_/UTRA_dom_sf"/>
</dbReference>
<organism evidence="1 2">
    <name type="scientific">Orenia marismortui</name>
    <dbReference type="NCBI Taxonomy" id="46469"/>
    <lineage>
        <taxon>Bacteria</taxon>
        <taxon>Bacillati</taxon>
        <taxon>Bacillota</taxon>
        <taxon>Clostridia</taxon>
        <taxon>Halanaerobiales</taxon>
        <taxon>Halobacteroidaceae</taxon>
        <taxon>Orenia</taxon>
    </lineage>
</organism>
<dbReference type="SUPFAM" id="SSF64288">
    <property type="entry name" value="Chorismate lyase-like"/>
    <property type="match status" value="1"/>
</dbReference>
<dbReference type="RefSeq" id="WP_018249070.1">
    <property type="nucleotide sequence ID" value="NZ_SOEG01000021.1"/>
</dbReference>
<evidence type="ECO:0008006" key="3">
    <source>
        <dbReference type="Google" id="ProtNLM"/>
    </source>
</evidence>
<dbReference type="Proteomes" id="UP000295832">
    <property type="component" value="Unassembled WGS sequence"/>
</dbReference>
<protein>
    <recommendedName>
        <fullName evidence="3">GntR family transcriptional regulator</fullName>
    </recommendedName>
</protein>
<gene>
    <name evidence="1" type="ORF">C7959_1212</name>
</gene>
<dbReference type="STRING" id="926561.GCA_000379025_01901"/>
<name>A0A4R8GSV6_9FIRM</name>
<keyword evidence="2" id="KW-1185">Reference proteome</keyword>
<evidence type="ECO:0000313" key="2">
    <source>
        <dbReference type="Proteomes" id="UP000295832"/>
    </source>
</evidence>
<comment type="caution">
    <text evidence="1">The sequence shown here is derived from an EMBL/GenBank/DDBJ whole genome shotgun (WGS) entry which is preliminary data.</text>
</comment>
<sequence>MKMEELTKKEQIINFARHDPFLKISDIAKNVETTPRYVRTILSEANISLMELREKYARNMEERLAVKGNNLQKATVRLLREDGEVNVSEVSLQRISNLESKELVKTNPEEELYKIVQKKLLDSHPYSVQEIITYLSPDINQERIADLNSLYELFGNKGVDGFKFRSNVLQVERFNPMMANELGLKEDDPIIRSQRMILIDKMPIGIENFYFDANSIQLVFPGELVV</sequence>
<accession>A0A4R8GSV6</accession>
<proteinExistence type="predicted"/>
<dbReference type="EMBL" id="SOEG01000021">
    <property type="protein sequence ID" value="TDX49050.1"/>
    <property type="molecule type" value="Genomic_DNA"/>
</dbReference>
<evidence type="ECO:0000313" key="1">
    <source>
        <dbReference type="EMBL" id="TDX49050.1"/>
    </source>
</evidence>
<dbReference type="Gene3D" id="3.40.1410.10">
    <property type="entry name" value="Chorismate lyase-like"/>
    <property type="match status" value="1"/>
</dbReference>
<dbReference type="AlphaFoldDB" id="A0A4R8GSV6"/>